<dbReference type="GO" id="GO:0000146">
    <property type="term" value="F:microfilament motor activity"/>
    <property type="evidence" value="ECO:0007669"/>
    <property type="project" value="TreeGrafter"/>
</dbReference>
<feature type="coiled-coil region" evidence="1">
    <location>
        <begin position="688"/>
        <end position="750"/>
    </location>
</feature>
<dbReference type="EMBL" id="HE573021">
    <property type="protein sequence ID" value="CCC47863.1"/>
    <property type="molecule type" value="Genomic_DNA"/>
</dbReference>
<organism evidence="3">
    <name type="scientific">Trypanosoma vivax (strain Y486)</name>
    <dbReference type="NCBI Taxonomy" id="1055687"/>
    <lineage>
        <taxon>Eukaryota</taxon>
        <taxon>Discoba</taxon>
        <taxon>Euglenozoa</taxon>
        <taxon>Kinetoplastea</taxon>
        <taxon>Metakinetoplastina</taxon>
        <taxon>Trypanosomatida</taxon>
        <taxon>Trypanosomatidae</taxon>
        <taxon>Trypanosoma</taxon>
        <taxon>Duttonella</taxon>
    </lineage>
</organism>
<feature type="non-terminal residue" evidence="3">
    <location>
        <position position="1"/>
    </location>
</feature>
<protein>
    <submittedName>
        <fullName evidence="3">Uncharacterized protein</fullName>
    </submittedName>
</protein>
<feature type="region of interest" description="Disordered" evidence="2">
    <location>
        <begin position="247"/>
        <end position="302"/>
    </location>
</feature>
<sequence length="973" mass="109384">VADVDATETSLDDTVAEMESSGIVSLIHVRGLDEVVTGVMRCLNGARREREKNVRLQHELRCVLQQTSNVPAPASSITSLDCRSSATQSDGRCSASENPIVSQKSHLLLSLRDFVDTNSDGSRRQSIVRQVQEHIAAKTEELCHLREAASKSIKALCGDAPPSNAQSHDVANALLAVVKTTSDSIGDMRALLSGAEITPNVSASALRKLPAKKKPKPVGHRSTLSGTVSLKRSIVIPSRGARTLPTNELRALIPGRGVSGGKTSAQPRTPKVSVHEPSEGFASSENTESRPAESSSSQPNIQDVIGGINERLYRLSKVTDACRASLMLLGDTECDDCEPEDLAPHLFHRMQELHEALKQTEDIDLYCKVNPRGTDSTENMSVPIPITLPERLSLLVGTVKSLQNENESMRQQEKALERQRTFLLDDADNLRRSYKAEVEKMKRVSEILEKELQQSRTMCESAKEQNATLHDQYNKVVAECSQLELRLSLMHTARDDVEQSISGLMDVVQEVSRASEAIFGRIFGMEQGLVINLAAPFGKSRALCEEHVEEASSKVTALDMDRTTNTLMGTVARILSESCRTLQRCERPLQQLEGDLGVSAMLHHSLQERYLLAKEDVVRAEHETRGLMRDTYRNMMELLRDKSRAIQQRNEARQESDEAYARWQRRFFETESAHEEQISVLQSRLSLLRDAEAQRDAMRTELARWQARRETDEAEVSRLRSMTKVMREREEELRAQLHEQERRTREMELAHAISNPRLTREAAVMTEHSEMDLGVALTKCPPVASPGTELCDSVVGDSEVLQLRGKLKDALEYARHHADDAARCRALLLEQLAELDCSGVSVSELSLLQLIENHRQYVSQCIKERGKLLEAWQVAQNDISQLKQHLMEKDRQHRYEAEELELTVSKLRSMVQRKLEEDQITERNMANMEVLIEHRLTEVSKYAAQEAAMMEHIRELRRLLQSKVRMRGGPTHT</sequence>
<dbReference type="GO" id="GO:0051015">
    <property type="term" value="F:actin filament binding"/>
    <property type="evidence" value="ECO:0007669"/>
    <property type="project" value="TreeGrafter"/>
</dbReference>
<reference evidence="3" key="1">
    <citation type="journal article" date="2012" name="Proc. Natl. Acad. Sci. U.S.A.">
        <title>Antigenic diversity is generated by distinct evolutionary mechanisms in African trypanosome species.</title>
        <authorList>
            <person name="Jackson A.P."/>
            <person name="Berry A."/>
            <person name="Aslett M."/>
            <person name="Allison H.C."/>
            <person name="Burton P."/>
            <person name="Vavrova-Anderson J."/>
            <person name="Brown R."/>
            <person name="Browne H."/>
            <person name="Corton N."/>
            <person name="Hauser H."/>
            <person name="Gamble J."/>
            <person name="Gilderthorp R."/>
            <person name="Marcello L."/>
            <person name="McQuillan J."/>
            <person name="Otto T.D."/>
            <person name="Quail M.A."/>
            <person name="Sanders M.J."/>
            <person name="van Tonder A."/>
            <person name="Ginger M.L."/>
            <person name="Field M.C."/>
            <person name="Barry J.D."/>
            <person name="Hertz-Fowler C."/>
            <person name="Berriman M."/>
        </authorList>
    </citation>
    <scope>NUCLEOTIDE SEQUENCE</scope>
    <source>
        <strain evidence="3">Y486</strain>
    </source>
</reference>
<evidence type="ECO:0000313" key="3">
    <source>
        <dbReference type="EMBL" id="CCC47863.1"/>
    </source>
</evidence>
<dbReference type="GO" id="GO:0005737">
    <property type="term" value="C:cytoplasm"/>
    <property type="evidence" value="ECO:0007669"/>
    <property type="project" value="TreeGrafter"/>
</dbReference>
<dbReference type="PANTHER" id="PTHR45615">
    <property type="entry name" value="MYOSIN HEAVY CHAIN, NON-MUSCLE"/>
    <property type="match status" value="1"/>
</dbReference>
<name>G0TV97_TRYVY</name>
<feature type="coiled-coil region" evidence="1">
    <location>
        <begin position="392"/>
        <end position="465"/>
    </location>
</feature>
<dbReference type="GO" id="GO:0032982">
    <property type="term" value="C:myosin filament"/>
    <property type="evidence" value="ECO:0007669"/>
    <property type="project" value="TreeGrafter"/>
</dbReference>
<dbReference type="PANTHER" id="PTHR45615:SF40">
    <property type="entry name" value="MYOSIN HEAVY CHAIN, NON-MUSCLE"/>
    <property type="match status" value="1"/>
</dbReference>
<dbReference type="VEuPathDB" id="TriTrypDB:TvY486_0500720"/>
<proteinExistence type="predicted"/>
<evidence type="ECO:0000256" key="1">
    <source>
        <dbReference type="SAM" id="Coils"/>
    </source>
</evidence>
<dbReference type="GO" id="GO:0016460">
    <property type="term" value="C:myosin II complex"/>
    <property type="evidence" value="ECO:0007669"/>
    <property type="project" value="TreeGrafter"/>
</dbReference>
<dbReference type="AlphaFoldDB" id="G0TV97"/>
<gene>
    <name evidence="3" type="ORF">TVY486_0500720</name>
</gene>
<accession>G0TV97</accession>
<feature type="coiled-coil region" evidence="1">
    <location>
        <begin position="635"/>
        <end position="662"/>
    </location>
</feature>
<evidence type="ECO:0000256" key="2">
    <source>
        <dbReference type="SAM" id="MobiDB-lite"/>
    </source>
</evidence>
<feature type="compositionally biased region" description="Polar residues" evidence="2">
    <location>
        <begin position="292"/>
        <end position="301"/>
    </location>
</feature>
<keyword evidence="1" id="KW-0175">Coiled coil</keyword>